<reference evidence="1" key="1">
    <citation type="journal article" date="2020" name="Stud. Mycol.">
        <title>101 Dothideomycetes genomes: a test case for predicting lifestyles and emergence of pathogens.</title>
        <authorList>
            <person name="Haridas S."/>
            <person name="Albert R."/>
            <person name="Binder M."/>
            <person name="Bloem J."/>
            <person name="Labutti K."/>
            <person name="Salamov A."/>
            <person name="Andreopoulos B."/>
            <person name="Baker S."/>
            <person name="Barry K."/>
            <person name="Bills G."/>
            <person name="Bluhm B."/>
            <person name="Cannon C."/>
            <person name="Castanera R."/>
            <person name="Culley D."/>
            <person name="Daum C."/>
            <person name="Ezra D."/>
            <person name="Gonzalez J."/>
            <person name="Henrissat B."/>
            <person name="Kuo A."/>
            <person name="Liang C."/>
            <person name="Lipzen A."/>
            <person name="Lutzoni F."/>
            <person name="Magnuson J."/>
            <person name="Mondo S."/>
            <person name="Nolan M."/>
            <person name="Ohm R."/>
            <person name="Pangilinan J."/>
            <person name="Park H.-J."/>
            <person name="Ramirez L."/>
            <person name="Alfaro M."/>
            <person name="Sun H."/>
            <person name="Tritt A."/>
            <person name="Yoshinaga Y."/>
            <person name="Zwiers L.-H."/>
            <person name="Turgeon B."/>
            <person name="Goodwin S."/>
            <person name="Spatafora J."/>
            <person name="Crous P."/>
            <person name="Grigoriev I."/>
        </authorList>
    </citation>
    <scope>NUCLEOTIDE SEQUENCE</scope>
    <source>
        <strain evidence="1">CBS 113818</strain>
    </source>
</reference>
<dbReference type="Proteomes" id="UP000799424">
    <property type="component" value="Unassembled WGS sequence"/>
</dbReference>
<dbReference type="EMBL" id="MU006221">
    <property type="protein sequence ID" value="KAF2829139.1"/>
    <property type="molecule type" value="Genomic_DNA"/>
</dbReference>
<keyword evidence="2" id="KW-1185">Reference proteome</keyword>
<sequence>MARDLNTNNDATLELAERFATELMQWSWGLSTVWRNNRDRVLGVRRLLEAGADPNIFLCGYQLASWDIVHQMMPADPTTRFLEEPFIQQSVHDRTVKTSLKKDVRNLRLILEASKLDLYFVQIKNPVIDAISRTDHEMIAMFTEFGAELSASTNQIPMKDWAKVANPFQSAMTGSDEPL</sequence>
<proteinExistence type="predicted"/>
<evidence type="ECO:0000313" key="2">
    <source>
        <dbReference type="Proteomes" id="UP000799424"/>
    </source>
</evidence>
<accession>A0A6A7A8U1</accession>
<name>A0A6A7A8U1_9PLEO</name>
<evidence type="ECO:0000313" key="1">
    <source>
        <dbReference type="EMBL" id="KAF2829139.1"/>
    </source>
</evidence>
<protein>
    <submittedName>
        <fullName evidence="1">Uncharacterized protein</fullName>
    </submittedName>
</protein>
<gene>
    <name evidence="1" type="ORF">CC86DRAFT_403792</name>
</gene>
<dbReference type="AlphaFoldDB" id="A0A6A7A8U1"/>
<organism evidence="1 2">
    <name type="scientific">Ophiobolus disseminans</name>
    <dbReference type="NCBI Taxonomy" id="1469910"/>
    <lineage>
        <taxon>Eukaryota</taxon>
        <taxon>Fungi</taxon>
        <taxon>Dikarya</taxon>
        <taxon>Ascomycota</taxon>
        <taxon>Pezizomycotina</taxon>
        <taxon>Dothideomycetes</taxon>
        <taxon>Pleosporomycetidae</taxon>
        <taxon>Pleosporales</taxon>
        <taxon>Pleosporineae</taxon>
        <taxon>Phaeosphaeriaceae</taxon>
        <taxon>Ophiobolus</taxon>
    </lineage>
</organism>